<dbReference type="SMART" id="SM00239">
    <property type="entry name" value="C2"/>
    <property type="match status" value="1"/>
</dbReference>
<accession>A0A6N2LB51</accession>
<evidence type="ECO:0000256" key="2">
    <source>
        <dbReference type="ARBA" id="ARBA00022448"/>
    </source>
</evidence>
<dbReference type="Pfam" id="PF00168">
    <property type="entry name" value="C2"/>
    <property type="match status" value="1"/>
</dbReference>
<dbReference type="CDD" id="cd00030">
    <property type="entry name" value="C2"/>
    <property type="match status" value="1"/>
</dbReference>
<feature type="region of interest" description="Disordered" evidence="7">
    <location>
        <begin position="653"/>
        <end position="679"/>
    </location>
</feature>
<dbReference type="Pfam" id="PF02298">
    <property type="entry name" value="Cu_bind_like"/>
    <property type="match status" value="1"/>
</dbReference>
<evidence type="ECO:0008006" key="14">
    <source>
        <dbReference type="Google" id="ProtNLM"/>
    </source>
</evidence>
<feature type="compositionally biased region" description="Pro residues" evidence="7">
    <location>
        <begin position="157"/>
        <end position="171"/>
    </location>
</feature>
<dbReference type="PANTHER" id="PTHR10774:SF190">
    <property type="entry name" value="C2 CALCIUM_LIPID-BINDING ENDONUCLEASE_EXONUCLEASE_PHOSPHATASE-RELATED"/>
    <property type="match status" value="1"/>
</dbReference>
<keyword evidence="8" id="KW-1133">Transmembrane helix</keyword>
<evidence type="ECO:0000256" key="4">
    <source>
        <dbReference type="ARBA" id="ARBA00023121"/>
    </source>
</evidence>
<evidence type="ECO:0000259" key="11">
    <source>
        <dbReference type="PROSITE" id="PS51485"/>
    </source>
</evidence>
<keyword evidence="3" id="KW-0445">Lipid transport</keyword>
<evidence type="ECO:0000259" key="10">
    <source>
        <dbReference type="PROSITE" id="PS50004"/>
    </source>
</evidence>
<keyword evidence="8" id="KW-0812">Transmembrane</keyword>
<keyword evidence="5 8" id="KW-0472">Membrane</keyword>
<dbReference type="InterPro" id="IPR000008">
    <property type="entry name" value="C2_dom"/>
</dbReference>
<dbReference type="EMBL" id="CAADRP010001224">
    <property type="protein sequence ID" value="VFU37085.1"/>
    <property type="molecule type" value="Genomic_DNA"/>
</dbReference>
<protein>
    <recommendedName>
        <fullName evidence="14">C2 domain-containing protein</fullName>
    </recommendedName>
</protein>
<reference evidence="13" key="1">
    <citation type="submission" date="2019-03" db="EMBL/GenBank/DDBJ databases">
        <authorList>
            <person name="Mank J."/>
            <person name="Almeida P."/>
        </authorList>
    </citation>
    <scope>NUCLEOTIDE SEQUENCE</scope>
    <source>
        <strain evidence="13">78183</strain>
    </source>
</reference>
<evidence type="ECO:0000256" key="3">
    <source>
        <dbReference type="ARBA" id="ARBA00023055"/>
    </source>
</evidence>
<keyword evidence="2" id="KW-0813">Transport</keyword>
<keyword evidence="6" id="KW-0175">Coiled coil</keyword>
<dbReference type="InterPro" id="IPR008972">
    <property type="entry name" value="Cupredoxin"/>
</dbReference>
<sequence length="679" mass="73422">MRPATILHLTIIAVLITAATAQDPPTKYTNHTVGDNAGWFFNSTTNTTVANYSSWAASQTFNLGDYLIFRTSSNQTVIQTYNLTTFKNCSIDNSSDNDTIVYNGGNTVFDQALVIPVPLTIQGSNYFFSDANDGIQCLYGLAFEINVNRGLGLPPSLNQPPPPQYREPPGPDSASPPITIPAGGNDGFKNGLSVHVIAGAVLFALLAVNGGIGVEFSCVLDSGEMGLISGLFLGIVFGIGLMAGWKHMMQYRSTKRVAKAMDIKLLGSLNRDDLKKICGDNFPDWISFPAFEQAAQAVVKESVEPLLEDYRPAGITSLKFNKFSLGTVPPKIEGIRVQSLKQGQITMDIDLRWCGDPSIILGVEALVASIPIQLKDLEVYTVIRVIFQLAEEIPCISAVVIALLSEDTVQSIVTDMLQWPHRIVVPLGGIPVDISELELRPQGKLTVTVVKANDLKNMEMIGKSDPYAIVYVRPMFKVKTQVIDNNLNPVWNQTFDLIAEDKETQSLTLEVFDKDIGQDKRLGRVKLALNELEAETWKEMELRLLSSFDTLKVKDKNDRGSITIKVLYHELNKEEQLAALEEEKKIIEERKKLKEAGVIGSTMDALDGATSLVGSGVGLVGTGVGAGVGLVGTGLGAVGTGLSKAGRFMGRTITGQSSKRSGNTTPVSSVQENGGAKPL</sequence>
<evidence type="ECO:0000256" key="9">
    <source>
        <dbReference type="SAM" id="SignalP"/>
    </source>
</evidence>
<feature type="signal peptide" evidence="9">
    <location>
        <begin position="1"/>
        <end position="21"/>
    </location>
</feature>
<feature type="domain" description="SMP-LTD" evidence="12">
    <location>
        <begin position="278"/>
        <end position="488"/>
    </location>
</feature>
<dbReference type="Gene3D" id="2.60.40.420">
    <property type="entry name" value="Cupredoxins - blue copper proteins"/>
    <property type="match status" value="1"/>
</dbReference>
<feature type="transmembrane region" description="Helical" evidence="8">
    <location>
        <begin position="226"/>
        <end position="245"/>
    </location>
</feature>
<dbReference type="PROSITE" id="PS50004">
    <property type="entry name" value="C2"/>
    <property type="match status" value="1"/>
</dbReference>
<organism evidence="13">
    <name type="scientific">Salix viminalis</name>
    <name type="common">Common osier</name>
    <name type="synonym">Basket willow</name>
    <dbReference type="NCBI Taxonomy" id="40686"/>
    <lineage>
        <taxon>Eukaryota</taxon>
        <taxon>Viridiplantae</taxon>
        <taxon>Streptophyta</taxon>
        <taxon>Embryophyta</taxon>
        <taxon>Tracheophyta</taxon>
        <taxon>Spermatophyta</taxon>
        <taxon>Magnoliopsida</taxon>
        <taxon>eudicotyledons</taxon>
        <taxon>Gunneridae</taxon>
        <taxon>Pentapetalae</taxon>
        <taxon>rosids</taxon>
        <taxon>fabids</taxon>
        <taxon>Malpighiales</taxon>
        <taxon>Salicaceae</taxon>
        <taxon>Saliceae</taxon>
        <taxon>Salix</taxon>
    </lineage>
</organism>
<keyword evidence="4" id="KW-0446">Lipid-binding</keyword>
<feature type="domain" description="Phytocyanin" evidence="11">
    <location>
        <begin position="29"/>
        <end position="149"/>
    </location>
</feature>
<evidence type="ECO:0000256" key="8">
    <source>
        <dbReference type="SAM" id="Phobius"/>
    </source>
</evidence>
<dbReference type="GO" id="GO:0006869">
    <property type="term" value="P:lipid transport"/>
    <property type="evidence" value="ECO:0007669"/>
    <property type="project" value="UniProtKB-KW"/>
</dbReference>
<evidence type="ECO:0000256" key="5">
    <source>
        <dbReference type="ARBA" id="ARBA00023136"/>
    </source>
</evidence>
<dbReference type="InterPro" id="IPR003245">
    <property type="entry name" value="Phytocyanin_dom"/>
</dbReference>
<feature type="transmembrane region" description="Helical" evidence="8">
    <location>
        <begin position="192"/>
        <end position="214"/>
    </location>
</feature>
<dbReference type="InterPro" id="IPR035892">
    <property type="entry name" value="C2_domain_sf"/>
</dbReference>
<dbReference type="PROSITE" id="PS51847">
    <property type="entry name" value="SMP"/>
    <property type="match status" value="1"/>
</dbReference>
<dbReference type="InterPro" id="IPR031468">
    <property type="entry name" value="SMP_LBD"/>
</dbReference>
<dbReference type="Gene3D" id="2.60.40.150">
    <property type="entry name" value="C2 domain"/>
    <property type="match status" value="1"/>
</dbReference>
<evidence type="ECO:0000256" key="1">
    <source>
        <dbReference type="ARBA" id="ARBA00004370"/>
    </source>
</evidence>
<keyword evidence="9" id="KW-0732">Signal</keyword>
<dbReference type="GO" id="GO:0005783">
    <property type="term" value="C:endoplasmic reticulum"/>
    <property type="evidence" value="ECO:0007669"/>
    <property type="project" value="TreeGrafter"/>
</dbReference>
<dbReference type="CDD" id="cd04216">
    <property type="entry name" value="Phytocyanin"/>
    <property type="match status" value="1"/>
</dbReference>
<evidence type="ECO:0000256" key="6">
    <source>
        <dbReference type="SAM" id="Coils"/>
    </source>
</evidence>
<gene>
    <name evidence="13" type="ORF">SVIM_LOCUS193136</name>
</gene>
<dbReference type="GO" id="GO:0016020">
    <property type="term" value="C:membrane"/>
    <property type="evidence" value="ECO:0007669"/>
    <property type="project" value="UniProtKB-SubCell"/>
</dbReference>
<dbReference type="GO" id="GO:0008289">
    <property type="term" value="F:lipid binding"/>
    <property type="evidence" value="ECO:0007669"/>
    <property type="project" value="UniProtKB-KW"/>
</dbReference>
<name>A0A6N2LB51_SALVM</name>
<dbReference type="PANTHER" id="PTHR10774">
    <property type="entry name" value="EXTENDED SYNAPTOTAGMIN-RELATED"/>
    <property type="match status" value="1"/>
</dbReference>
<comment type="subcellular location">
    <subcellularLocation>
        <location evidence="1">Membrane</location>
    </subcellularLocation>
</comment>
<dbReference type="FunFam" id="2.60.40.420:FF:000048">
    <property type="entry name" value="Early nodulin-like protein 18"/>
    <property type="match status" value="1"/>
</dbReference>
<evidence type="ECO:0000256" key="7">
    <source>
        <dbReference type="SAM" id="MobiDB-lite"/>
    </source>
</evidence>
<feature type="region of interest" description="Disordered" evidence="7">
    <location>
        <begin position="154"/>
        <end position="180"/>
    </location>
</feature>
<feature type="coiled-coil region" evidence="6">
    <location>
        <begin position="570"/>
        <end position="597"/>
    </location>
</feature>
<dbReference type="SUPFAM" id="SSF49503">
    <property type="entry name" value="Cupredoxins"/>
    <property type="match status" value="1"/>
</dbReference>
<dbReference type="PROSITE" id="PS51485">
    <property type="entry name" value="PHYTOCYANIN"/>
    <property type="match status" value="1"/>
</dbReference>
<dbReference type="GO" id="GO:0009055">
    <property type="term" value="F:electron transfer activity"/>
    <property type="evidence" value="ECO:0007669"/>
    <property type="project" value="InterPro"/>
</dbReference>
<dbReference type="AlphaFoldDB" id="A0A6N2LB51"/>
<feature type="compositionally biased region" description="Polar residues" evidence="7">
    <location>
        <begin position="653"/>
        <end position="672"/>
    </location>
</feature>
<dbReference type="InterPro" id="IPR045050">
    <property type="entry name" value="Synaptotagmin_plant"/>
</dbReference>
<feature type="domain" description="C2" evidence="10">
    <location>
        <begin position="426"/>
        <end position="542"/>
    </location>
</feature>
<evidence type="ECO:0000259" key="12">
    <source>
        <dbReference type="PROSITE" id="PS51847"/>
    </source>
</evidence>
<feature type="chain" id="PRO_5027110313" description="C2 domain-containing protein" evidence="9">
    <location>
        <begin position="22"/>
        <end position="679"/>
    </location>
</feature>
<proteinExistence type="predicted"/>
<dbReference type="CDD" id="cd21677">
    <property type="entry name" value="SMP_SYT"/>
    <property type="match status" value="1"/>
</dbReference>
<evidence type="ECO:0000313" key="13">
    <source>
        <dbReference type="EMBL" id="VFU37085.1"/>
    </source>
</evidence>
<dbReference type="FunFam" id="2.60.40.150:FF:000130">
    <property type="entry name" value="synaptotagmin-4 isoform X1"/>
    <property type="match status" value="1"/>
</dbReference>
<dbReference type="SUPFAM" id="SSF49562">
    <property type="entry name" value="C2 domain (Calcium/lipid-binding domain, CaLB)"/>
    <property type="match status" value="1"/>
</dbReference>